<organism evidence="7 8">
    <name type="scientific">Aspergillus bombycis</name>
    <dbReference type="NCBI Taxonomy" id="109264"/>
    <lineage>
        <taxon>Eukaryota</taxon>
        <taxon>Fungi</taxon>
        <taxon>Dikarya</taxon>
        <taxon>Ascomycota</taxon>
        <taxon>Pezizomycotina</taxon>
        <taxon>Eurotiomycetes</taxon>
        <taxon>Eurotiomycetidae</taxon>
        <taxon>Eurotiales</taxon>
        <taxon>Aspergillaceae</taxon>
        <taxon>Aspergillus</taxon>
    </lineage>
</organism>
<evidence type="ECO:0000256" key="1">
    <source>
        <dbReference type="ARBA" id="ARBA00022806"/>
    </source>
</evidence>
<dbReference type="InterPro" id="IPR057373">
    <property type="entry name" value="ZNFX1"/>
</dbReference>
<dbReference type="RefSeq" id="XP_022385171.1">
    <property type="nucleotide sequence ID" value="XM_022537230.1"/>
</dbReference>
<dbReference type="Gene3D" id="3.40.50.300">
    <property type="entry name" value="P-loop containing nucleotide triphosphate hydrolases"/>
    <property type="match status" value="3"/>
</dbReference>
<evidence type="ECO:0000313" key="7">
    <source>
        <dbReference type="EMBL" id="OGM41454.1"/>
    </source>
</evidence>
<keyword evidence="8" id="KW-1185">Reference proteome</keyword>
<evidence type="ECO:0000256" key="3">
    <source>
        <dbReference type="SAM" id="MobiDB-lite"/>
    </source>
</evidence>
<dbReference type="FunFam" id="3.40.50.300:FF:001366">
    <property type="entry name" value="ATP binding protein, putative"/>
    <property type="match status" value="1"/>
</dbReference>
<dbReference type="GO" id="GO:0031380">
    <property type="term" value="C:nuclear RNA-directed RNA polymerase complex"/>
    <property type="evidence" value="ECO:0007669"/>
    <property type="project" value="TreeGrafter"/>
</dbReference>
<keyword evidence="1 7" id="KW-0067">ATP-binding</keyword>
<dbReference type="InterPro" id="IPR041677">
    <property type="entry name" value="DNA2/NAM7_AAA_11"/>
</dbReference>
<dbReference type="PANTHER" id="PTHR10887:SF341">
    <property type="entry name" value="NFX1-TYPE ZINC FINGER-CONTAINING PROTEIN 1"/>
    <property type="match status" value="1"/>
</dbReference>
<evidence type="ECO:0000259" key="6">
    <source>
        <dbReference type="Pfam" id="PF25396"/>
    </source>
</evidence>
<feature type="domain" description="DNA2/NAM7 helicase helicase" evidence="4">
    <location>
        <begin position="321"/>
        <end position="694"/>
    </location>
</feature>
<dbReference type="CDD" id="cd06008">
    <property type="entry name" value="NF-X1-zinc-finger"/>
    <property type="match status" value="1"/>
</dbReference>
<dbReference type="OrthoDB" id="409395at2759"/>
<feature type="domain" description="DNA2/NAM7 helicase-like C-terminal" evidence="5">
    <location>
        <begin position="709"/>
        <end position="893"/>
    </location>
</feature>
<dbReference type="InterPro" id="IPR041679">
    <property type="entry name" value="DNA2/NAM7-like_C"/>
</dbReference>
<dbReference type="GO" id="GO:0004386">
    <property type="term" value="F:helicase activity"/>
    <property type="evidence" value="ECO:0007669"/>
    <property type="project" value="UniProtKB-KW"/>
</dbReference>
<evidence type="ECO:0000259" key="5">
    <source>
        <dbReference type="Pfam" id="PF13087"/>
    </source>
</evidence>
<comment type="caution">
    <text evidence="7">The sequence shown here is derived from an EMBL/GenBank/DDBJ whole genome shotgun (WGS) entry which is preliminary data.</text>
</comment>
<keyword evidence="1 7" id="KW-0347">Helicase</keyword>
<gene>
    <name evidence="7" type="ORF">ABOM_010102</name>
</gene>
<keyword evidence="1 7" id="KW-0547">Nucleotide-binding</keyword>
<dbReference type="Proteomes" id="UP000179179">
    <property type="component" value="Unassembled WGS sequence"/>
</dbReference>
<feature type="region of interest" description="Disordered" evidence="3">
    <location>
        <begin position="1"/>
        <end position="23"/>
    </location>
</feature>
<dbReference type="Pfam" id="PF13086">
    <property type="entry name" value="AAA_11"/>
    <property type="match status" value="1"/>
</dbReference>
<dbReference type="PANTHER" id="PTHR10887">
    <property type="entry name" value="DNA2/NAM7 HELICASE FAMILY"/>
    <property type="match status" value="1"/>
</dbReference>
<feature type="coiled-coil region" evidence="2">
    <location>
        <begin position="516"/>
        <end position="543"/>
    </location>
</feature>
<dbReference type="STRING" id="109264.A0A1F7ZPS2"/>
<dbReference type="SUPFAM" id="SSF52540">
    <property type="entry name" value="P-loop containing nucleoside triphosphate hydrolases"/>
    <property type="match status" value="1"/>
</dbReference>
<dbReference type="AlphaFoldDB" id="A0A1F7ZPS2"/>
<dbReference type="InterPro" id="IPR047187">
    <property type="entry name" value="SF1_C_Upf1"/>
</dbReference>
<dbReference type="CDD" id="cd18808">
    <property type="entry name" value="SF1_C_Upf1"/>
    <property type="match status" value="1"/>
</dbReference>
<evidence type="ECO:0000313" key="8">
    <source>
        <dbReference type="Proteomes" id="UP000179179"/>
    </source>
</evidence>
<keyword evidence="2" id="KW-0175">Coiled coil</keyword>
<dbReference type="Pfam" id="PF25396">
    <property type="entry name" value="ZNFX1"/>
    <property type="match status" value="1"/>
</dbReference>
<reference evidence="7 8" key="1">
    <citation type="journal article" date="2016" name="Genome Biol. Evol.">
        <title>Draft genome sequence of an aflatoxigenic Aspergillus species, A. bombycis.</title>
        <authorList>
            <person name="Moore G.G."/>
            <person name="Mack B.M."/>
            <person name="Beltz S.B."/>
            <person name="Gilbert M.K."/>
        </authorList>
    </citation>
    <scope>NUCLEOTIDE SEQUENCE [LARGE SCALE GENOMIC DNA]</scope>
    <source>
        <strain evidence="8">NRRL 26010</strain>
    </source>
</reference>
<feature type="domain" description="ZNFX1" evidence="6">
    <location>
        <begin position="119"/>
        <end position="227"/>
    </location>
</feature>
<evidence type="ECO:0000256" key="2">
    <source>
        <dbReference type="SAM" id="Coils"/>
    </source>
</evidence>
<sequence length="1066" mass="120810">MRPSSDSDIPGKGLSHKQPVKPAVRPVVPVNQDVKAYFAEEALDNSQLWLLNPEIPSPDEIMGTGSETEFVDLLPNRIEGPWGSKDEYLKAHYELLREDAVAPLRDAVAYIREDPEMRDTNTISIYEKVHIVGITFTQQGVATRIQFSTIRSGKNIVWEYSKRLRSGSIVALSPADDLFRNKCVIAVVAARPLSGIKQHPPEIDIYFARPVDAEFDPHQEWLMVEARDGYFESMRHTMTALQKMSREKYVFHPNKSLEIEPNSFNRFPLAEQICFLHPNTDTPEYVKADPVMDIQSAICPSGEEGKVNILENWPKYTTGDLDATQWRALEQMLTKSLAVIQGPPGTGKTFVSVIALRILLSNMTPGDPPIIIASQTNHALDQLLRHVSRFQSDYIRLGGRSNDLEIKKRTLFAIRQNEPNATIQGSILGQAQRRYNKYHHMIADLLQNFSAENDDSPLPPELFAKYGLLTATQYDSLTKGAKDWIRPNNEEGDNPLLSWLGEQVVPFKVQYTTENFGFEEDEIDLEYEQLKELEAEQGNEEDDHEGLKGPFICIRERFCGQSVSASEETSRKYLKEPDLWKVPVKARGGVYNTLRKLLKDKIRPKFQSLVTLNTNNCKDIRIGKWERDNHLLRDAKLIGMTTTGLSKYRALISSLKPKVALIEEAAEVIEAPVAAACLDSLQHMILVGDHQQLRGSCSVQDLQGEPFFLDVSMFERLVNNGIQYETLRRQRRMAPEIRRLLEPIYGELHDHQSVLERPKVPGMGDVRSYFFSHNWPESSDSLSSKYNEKEAEMIIGFFMHLVLNGVAVKDITVLTFYNGQRKKLLKLFKENPYLQGQYVNVVTVDSFQGEENEVVILSLVRSGRPTIGFLSIENRVCVALSRARSGFYIFGDSTTLAEADPLWWQVVTLMGGKNSKRRLGFYLPLTCTKHENVIYKKDPSEWDAAYGGCDLPCNEHLACGHRCPLSCHSFSHDQVKCTEVCDQQMRCGHRCDKSCYEIHTCFCGCPLNLAIECNSEATGVLRSGKDECIFEEDSHRQAAILSYQAFANGGSKEQDERLFRMAMLSK</sequence>
<proteinExistence type="predicted"/>
<dbReference type="Pfam" id="PF13087">
    <property type="entry name" value="AAA_12"/>
    <property type="match status" value="1"/>
</dbReference>
<evidence type="ECO:0000259" key="4">
    <source>
        <dbReference type="Pfam" id="PF13086"/>
    </source>
</evidence>
<dbReference type="GeneID" id="34453492"/>
<dbReference type="EMBL" id="LYCR01000111">
    <property type="protein sequence ID" value="OGM41454.1"/>
    <property type="molecule type" value="Genomic_DNA"/>
</dbReference>
<protein>
    <submittedName>
        <fullName evidence="7">DEAD box helicase involved in nonsense mediated decay</fullName>
    </submittedName>
</protein>
<dbReference type="InterPro" id="IPR045055">
    <property type="entry name" value="DNA2/NAM7-like"/>
</dbReference>
<accession>A0A1F7ZPS2</accession>
<dbReference type="GO" id="GO:0031048">
    <property type="term" value="P:regulatory ncRNA-mediated heterochromatin formation"/>
    <property type="evidence" value="ECO:0007669"/>
    <property type="project" value="TreeGrafter"/>
</dbReference>
<dbReference type="InterPro" id="IPR027417">
    <property type="entry name" value="P-loop_NTPase"/>
</dbReference>
<name>A0A1F7ZPS2_9EURO</name>
<keyword evidence="1 7" id="KW-0378">Hydrolase</keyword>